<comment type="caution">
    <text evidence="3">The sequence shown here is derived from an EMBL/GenBank/DDBJ whole genome shotgun (WGS) entry which is preliminary data.</text>
</comment>
<feature type="transmembrane region" description="Helical" evidence="2">
    <location>
        <begin position="190"/>
        <end position="215"/>
    </location>
</feature>
<evidence type="ECO:0000256" key="1">
    <source>
        <dbReference type="SAM" id="MobiDB-lite"/>
    </source>
</evidence>
<organism evidence="3 4">
    <name type="scientific">Microbacterium salsuginis</name>
    <dbReference type="NCBI Taxonomy" id="2722803"/>
    <lineage>
        <taxon>Bacteria</taxon>
        <taxon>Bacillati</taxon>
        <taxon>Actinomycetota</taxon>
        <taxon>Actinomycetes</taxon>
        <taxon>Micrococcales</taxon>
        <taxon>Microbacteriaceae</taxon>
        <taxon>Microbacterium</taxon>
    </lineage>
</organism>
<keyword evidence="4" id="KW-1185">Reference proteome</keyword>
<dbReference type="EMBL" id="JABACI010000002">
    <property type="protein sequence ID" value="NLP84058.1"/>
    <property type="molecule type" value="Genomic_DNA"/>
</dbReference>
<evidence type="ECO:0000256" key="2">
    <source>
        <dbReference type="SAM" id="Phobius"/>
    </source>
</evidence>
<keyword evidence="2" id="KW-0812">Transmembrane</keyword>
<dbReference type="Proteomes" id="UP001429745">
    <property type="component" value="Unassembled WGS sequence"/>
</dbReference>
<proteinExistence type="predicted"/>
<feature type="transmembrane region" description="Helical" evidence="2">
    <location>
        <begin position="62"/>
        <end position="79"/>
    </location>
</feature>
<dbReference type="RefSeq" id="WP_168912525.1">
    <property type="nucleotide sequence ID" value="NZ_JABACI010000002.1"/>
</dbReference>
<gene>
    <name evidence="3" type="ORF">HF576_09365</name>
</gene>
<keyword evidence="2" id="KW-1133">Transmembrane helix</keyword>
<protein>
    <submittedName>
        <fullName evidence="3">Uncharacterized protein</fullName>
    </submittedName>
</protein>
<feature type="transmembrane region" description="Helical" evidence="2">
    <location>
        <begin position="157"/>
        <end position="178"/>
    </location>
</feature>
<feature type="transmembrane region" description="Helical" evidence="2">
    <location>
        <begin position="31"/>
        <end position="50"/>
    </location>
</feature>
<reference evidence="3 4" key="1">
    <citation type="submission" date="2020-04" db="EMBL/GenBank/DDBJ databases">
        <title>CFH 90308 Microbacterium sp.</title>
        <authorList>
            <person name="Nie G."/>
            <person name="Ming H."/>
            <person name="Xia T."/>
        </authorList>
    </citation>
    <scope>NUCLEOTIDE SEQUENCE [LARGE SCALE GENOMIC DNA]</scope>
    <source>
        <strain evidence="3 4">CFH 90308</strain>
    </source>
</reference>
<feature type="region of interest" description="Disordered" evidence="1">
    <location>
        <begin position="1"/>
        <end position="21"/>
    </location>
</feature>
<sequence length="233" mass="23628">MTGPMPAPQGAEARRDASVNASARSAKDTRLAWIIGGSLLIAVGLLPMALQAASVFVPGLDLFGDALWAAALTLFAFGVRGAGSVVARRPLGVTALLLAGFLPLAGTLAWQFVPAGSVTPGAAIPITQIQLVLMLAALLTATVQIGRAPVVPPGLRWLPLIAVIVVATAFAGAQIIAMQVPTLGQQVLSLFVAVTTLVPALALFAVGIAAIVAGVQQPPRADPTTVQIYPPVS</sequence>
<keyword evidence="2" id="KW-0472">Membrane</keyword>
<evidence type="ECO:0000313" key="3">
    <source>
        <dbReference type="EMBL" id="NLP84058.1"/>
    </source>
</evidence>
<feature type="transmembrane region" description="Helical" evidence="2">
    <location>
        <begin position="91"/>
        <end position="110"/>
    </location>
</feature>
<evidence type="ECO:0000313" key="4">
    <source>
        <dbReference type="Proteomes" id="UP001429745"/>
    </source>
</evidence>
<name>A0ABX1KAK7_9MICO</name>
<accession>A0ABX1KAK7</accession>
<feature type="transmembrane region" description="Helical" evidence="2">
    <location>
        <begin position="122"/>
        <end position="145"/>
    </location>
</feature>